<keyword evidence="17" id="KW-1185">Reference proteome</keyword>
<evidence type="ECO:0000256" key="4">
    <source>
        <dbReference type="ARBA" id="ARBA00015492"/>
    </source>
</evidence>
<evidence type="ECO:0000256" key="13">
    <source>
        <dbReference type="PIRNR" id="PIRNR004930"/>
    </source>
</evidence>
<dbReference type="Pfam" id="PF03481">
    <property type="entry name" value="Sua5_C"/>
    <property type="match status" value="1"/>
</dbReference>
<dbReference type="NCBIfam" id="TIGR00057">
    <property type="entry name" value="L-threonylcarbamoyladenylate synthase"/>
    <property type="match status" value="1"/>
</dbReference>
<dbReference type="Proteomes" id="UP000294746">
    <property type="component" value="Unassembled WGS sequence"/>
</dbReference>
<feature type="binding site" evidence="14">
    <location>
        <position position="151"/>
    </location>
    <ligand>
        <name>L-threonine</name>
        <dbReference type="ChEBI" id="CHEBI:57926"/>
    </ligand>
</feature>
<dbReference type="GO" id="GO:0003725">
    <property type="term" value="F:double-stranded RNA binding"/>
    <property type="evidence" value="ECO:0007669"/>
    <property type="project" value="UniProtKB-UniRule"/>
</dbReference>
<dbReference type="InterPro" id="IPR038385">
    <property type="entry name" value="Sua5/YwlC_C"/>
</dbReference>
<dbReference type="PIRSF" id="PIRSF004930">
    <property type="entry name" value="Tln_factor_SUA5"/>
    <property type="match status" value="1"/>
</dbReference>
<feature type="domain" description="YrdC-like" evidence="15">
    <location>
        <begin position="23"/>
        <end position="209"/>
    </location>
</feature>
<feature type="binding site" evidence="14">
    <location>
        <position position="244"/>
    </location>
    <ligand>
        <name>ATP</name>
        <dbReference type="ChEBI" id="CHEBI:30616"/>
    </ligand>
</feature>
<dbReference type="InterPro" id="IPR050156">
    <property type="entry name" value="TC-AMP_synthase_SUA5"/>
</dbReference>
<evidence type="ECO:0000256" key="5">
    <source>
        <dbReference type="ARBA" id="ARBA00022490"/>
    </source>
</evidence>
<feature type="binding site" evidence="14">
    <location>
        <position position="77"/>
    </location>
    <ligand>
        <name>L-threonine</name>
        <dbReference type="ChEBI" id="CHEBI:57926"/>
    </ligand>
</feature>
<dbReference type="AlphaFoldDB" id="A0A4R2SAI4"/>
<accession>A0A4R2SAI4</accession>
<feature type="binding site" evidence="14">
    <location>
        <position position="45"/>
    </location>
    <ligand>
        <name>L-threonine</name>
        <dbReference type="ChEBI" id="CHEBI:57926"/>
    </ligand>
</feature>
<evidence type="ECO:0000256" key="12">
    <source>
        <dbReference type="ARBA" id="ARBA00048366"/>
    </source>
</evidence>
<evidence type="ECO:0000256" key="14">
    <source>
        <dbReference type="PIRSR" id="PIRSR004930-1"/>
    </source>
</evidence>
<evidence type="ECO:0000256" key="6">
    <source>
        <dbReference type="ARBA" id="ARBA00022679"/>
    </source>
</evidence>
<dbReference type="EC" id="2.7.7.87" evidence="3 13"/>
<keyword evidence="9 13" id="KW-0547">Nucleotide-binding</keyword>
<dbReference type="SUPFAM" id="SSF55821">
    <property type="entry name" value="YrdC/RibB"/>
    <property type="match status" value="1"/>
</dbReference>
<evidence type="ECO:0000256" key="1">
    <source>
        <dbReference type="ARBA" id="ARBA00004496"/>
    </source>
</evidence>
<sequence>MQQVITHWWEVDSTDTIEGLKRQPEIIRAAKLLREGGLVAFPTETVYGLGADATSQAAVAQIFEAKGRPSDNPLIVHLGSPEQLAKWVEGVPSVAKICMKHFCPGPLTLVLPHNGQIADNVTAGLDTVAVRFPSHPVAMALLQVADIPVAAPSANRSGKPSPTQAQHVWHDLSGRFHVLLDGGNAGVGIESTVLDITGDVPMLLRPGGITLEQLRDVLGDVEVDPNLHSEKSKPRSPGMKYRHYAPSGEMFLVHGEPLKVVGRVNRMIKEDVRQGKKVGVLTTEERKHYFKQANHVIACGSRSDPESVARGLYDALRTFDQEKIDVIYAETFPECGIYTSVMNRMRKAAEGRMIRV</sequence>
<keyword evidence="8 13" id="KW-0548">Nucleotidyltransferase</keyword>
<comment type="subcellular location">
    <subcellularLocation>
        <location evidence="1 13">Cytoplasm</location>
    </subcellularLocation>
</comment>
<dbReference type="GO" id="GO:0005524">
    <property type="term" value="F:ATP binding"/>
    <property type="evidence" value="ECO:0007669"/>
    <property type="project" value="UniProtKB-UniRule"/>
</dbReference>
<evidence type="ECO:0000256" key="7">
    <source>
        <dbReference type="ARBA" id="ARBA00022694"/>
    </source>
</evidence>
<feature type="binding site" evidence="14">
    <location>
        <position position="131"/>
    </location>
    <ligand>
        <name>L-threonine</name>
        <dbReference type="ChEBI" id="CHEBI:57926"/>
    </ligand>
</feature>
<feature type="binding site" evidence="14">
    <location>
        <position position="72"/>
    </location>
    <ligand>
        <name>ATP</name>
        <dbReference type="ChEBI" id="CHEBI:30616"/>
    </ligand>
</feature>
<comment type="caution">
    <text evidence="16">The sequence shown here is derived from an EMBL/GenBank/DDBJ whole genome shotgun (WGS) entry which is preliminary data.</text>
</comment>
<dbReference type="Gene3D" id="3.90.870.10">
    <property type="entry name" value="DHBP synthase"/>
    <property type="match status" value="1"/>
</dbReference>
<dbReference type="PROSITE" id="PS51163">
    <property type="entry name" value="YRDC"/>
    <property type="match status" value="1"/>
</dbReference>
<dbReference type="InterPro" id="IPR017945">
    <property type="entry name" value="DHBP_synth_RibB-like_a/b_dom"/>
</dbReference>
<comment type="catalytic activity">
    <reaction evidence="12 13">
        <text>L-threonine + hydrogencarbonate + ATP = L-threonylcarbamoyladenylate + diphosphate + H2O</text>
        <dbReference type="Rhea" id="RHEA:36407"/>
        <dbReference type="ChEBI" id="CHEBI:15377"/>
        <dbReference type="ChEBI" id="CHEBI:17544"/>
        <dbReference type="ChEBI" id="CHEBI:30616"/>
        <dbReference type="ChEBI" id="CHEBI:33019"/>
        <dbReference type="ChEBI" id="CHEBI:57926"/>
        <dbReference type="ChEBI" id="CHEBI:73682"/>
        <dbReference type="EC" id="2.7.7.87"/>
    </reaction>
</comment>
<dbReference type="InterPro" id="IPR006070">
    <property type="entry name" value="Sua5-like_dom"/>
</dbReference>
<dbReference type="PANTHER" id="PTHR17490:SF16">
    <property type="entry name" value="THREONYLCARBAMOYL-AMP SYNTHASE"/>
    <property type="match status" value="1"/>
</dbReference>
<keyword evidence="5 13" id="KW-0963">Cytoplasm</keyword>
<feature type="binding site" evidence="14">
    <location>
        <position position="191"/>
    </location>
    <ligand>
        <name>L-threonine</name>
        <dbReference type="ChEBI" id="CHEBI:57926"/>
    </ligand>
</feature>
<protein>
    <recommendedName>
        <fullName evidence="4 13">Threonylcarbamoyl-AMP synthase</fullName>
        <shortName evidence="13">TC-AMP synthase</shortName>
        <ecNumber evidence="3 13">2.7.7.87</ecNumber>
    </recommendedName>
    <alternativeName>
        <fullName evidence="11 13">L-threonylcarbamoyladenylate synthase</fullName>
    </alternativeName>
</protein>
<proteinExistence type="inferred from homology"/>
<evidence type="ECO:0000256" key="9">
    <source>
        <dbReference type="ARBA" id="ARBA00022741"/>
    </source>
</evidence>
<feature type="binding site" evidence="14">
    <location>
        <position position="205"/>
    </location>
    <ligand>
        <name>ATP</name>
        <dbReference type="ChEBI" id="CHEBI:30616"/>
    </ligand>
</feature>
<evidence type="ECO:0000256" key="3">
    <source>
        <dbReference type="ARBA" id="ARBA00012584"/>
    </source>
</evidence>
<dbReference type="PANTHER" id="PTHR17490">
    <property type="entry name" value="SUA5"/>
    <property type="match status" value="1"/>
</dbReference>
<dbReference type="InterPro" id="IPR010923">
    <property type="entry name" value="T(6)A37_SUA5"/>
</dbReference>
<dbReference type="FunFam" id="3.90.870.10:FF:000008">
    <property type="entry name" value="Threonylcarbamoyl-AMP synthase"/>
    <property type="match status" value="1"/>
</dbReference>
<evidence type="ECO:0000313" key="16">
    <source>
        <dbReference type="EMBL" id="TCP69499.1"/>
    </source>
</evidence>
<dbReference type="Gene3D" id="3.40.50.11030">
    <property type="entry name" value="Threonylcarbamoyl-AMP synthase, C-terminal domain"/>
    <property type="match status" value="1"/>
</dbReference>
<dbReference type="InterPro" id="IPR005145">
    <property type="entry name" value="Sua5_C"/>
</dbReference>
<comment type="similarity">
    <text evidence="2 13">Belongs to the SUA5 family.</text>
</comment>
<evidence type="ECO:0000256" key="10">
    <source>
        <dbReference type="ARBA" id="ARBA00022840"/>
    </source>
</evidence>
<reference evidence="16 17" key="1">
    <citation type="submission" date="2019-03" db="EMBL/GenBank/DDBJ databases">
        <title>Genomic Encyclopedia of Type Strains, Phase IV (KMG-IV): sequencing the most valuable type-strain genomes for metagenomic binning, comparative biology and taxonomic classification.</title>
        <authorList>
            <person name="Goeker M."/>
        </authorList>
    </citation>
    <scope>NUCLEOTIDE SEQUENCE [LARGE SCALE GENOMIC DNA]</scope>
    <source>
        <strain evidence="16 17">DSM 46831</strain>
    </source>
</reference>
<evidence type="ECO:0000259" key="15">
    <source>
        <dbReference type="PROSITE" id="PS51163"/>
    </source>
</evidence>
<keyword evidence="7 13" id="KW-0819">tRNA processing</keyword>
<name>A0A4R2SAI4_9BACL</name>
<feature type="binding site" evidence="14">
    <location>
        <position position="161"/>
    </location>
    <ligand>
        <name>ATP</name>
        <dbReference type="ChEBI" id="CHEBI:30616"/>
    </ligand>
</feature>
<keyword evidence="10 13" id="KW-0067">ATP-binding</keyword>
<evidence type="ECO:0000256" key="11">
    <source>
        <dbReference type="ARBA" id="ARBA00029774"/>
    </source>
</evidence>
<dbReference type="GO" id="GO:0000049">
    <property type="term" value="F:tRNA binding"/>
    <property type="evidence" value="ECO:0007669"/>
    <property type="project" value="TreeGrafter"/>
</dbReference>
<feature type="binding site" evidence="14">
    <location>
        <position position="68"/>
    </location>
    <ligand>
        <name>L-threonine</name>
        <dbReference type="ChEBI" id="CHEBI:57926"/>
    </ligand>
</feature>
<gene>
    <name evidence="16" type="ORF">EDD57_10868</name>
</gene>
<dbReference type="GO" id="GO:0005737">
    <property type="term" value="C:cytoplasm"/>
    <property type="evidence" value="ECO:0007669"/>
    <property type="project" value="UniProtKB-SubCell"/>
</dbReference>
<dbReference type="Pfam" id="PF01300">
    <property type="entry name" value="Sua5_yciO_yrdC"/>
    <property type="match status" value="1"/>
</dbReference>
<comment type="function">
    <text evidence="13">Required for the formation of a threonylcarbamoyl group on adenosine at position 37 (t(6)A37) in tRNAs that read codons beginning with adenine.</text>
</comment>
<dbReference type="GO" id="GO:0006450">
    <property type="term" value="P:regulation of translational fidelity"/>
    <property type="evidence" value="ECO:0007669"/>
    <property type="project" value="TreeGrafter"/>
</dbReference>
<evidence type="ECO:0000256" key="8">
    <source>
        <dbReference type="ARBA" id="ARBA00022695"/>
    </source>
</evidence>
<evidence type="ECO:0000256" key="2">
    <source>
        <dbReference type="ARBA" id="ARBA00007663"/>
    </source>
</evidence>
<keyword evidence="6 13" id="KW-0808">Transferase</keyword>
<feature type="binding site" evidence="14">
    <location>
        <position position="127"/>
    </location>
    <ligand>
        <name>ATP</name>
        <dbReference type="ChEBI" id="CHEBI:30616"/>
    </ligand>
</feature>
<organism evidence="16 17">
    <name type="scientific">Baia soyae</name>
    <dbReference type="NCBI Taxonomy" id="1544746"/>
    <lineage>
        <taxon>Bacteria</taxon>
        <taxon>Bacillati</taxon>
        <taxon>Bacillota</taxon>
        <taxon>Bacilli</taxon>
        <taxon>Bacillales</taxon>
        <taxon>Thermoactinomycetaceae</taxon>
        <taxon>Baia</taxon>
    </lineage>
</organism>
<dbReference type="GO" id="GO:0061710">
    <property type="term" value="F:L-threonylcarbamoyladenylate synthase"/>
    <property type="evidence" value="ECO:0007669"/>
    <property type="project" value="UniProtKB-EC"/>
</dbReference>
<evidence type="ECO:0000313" key="17">
    <source>
        <dbReference type="Proteomes" id="UP000294746"/>
    </source>
</evidence>
<feature type="binding site" evidence="14">
    <location>
        <position position="153"/>
    </location>
    <ligand>
        <name>ATP</name>
        <dbReference type="ChEBI" id="CHEBI:30616"/>
    </ligand>
</feature>
<dbReference type="GO" id="GO:0008033">
    <property type="term" value="P:tRNA processing"/>
    <property type="evidence" value="ECO:0007669"/>
    <property type="project" value="UniProtKB-KW"/>
</dbReference>
<dbReference type="EMBL" id="SLXV01000008">
    <property type="protein sequence ID" value="TCP69499.1"/>
    <property type="molecule type" value="Genomic_DNA"/>
</dbReference>